<dbReference type="GO" id="GO:0016020">
    <property type="term" value="C:membrane"/>
    <property type="evidence" value="ECO:0007669"/>
    <property type="project" value="UniProtKB-SubCell"/>
</dbReference>
<dbReference type="GO" id="GO:0022857">
    <property type="term" value="F:transmembrane transporter activity"/>
    <property type="evidence" value="ECO:0007669"/>
    <property type="project" value="InterPro"/>
</dbReference>
<dbReference type="PROSITE" id="PS50850">
    <property type="entry name" value="MFS"/>
    <property type="match status" value="1"/>
</dbReference>
<comment type="similarity">
    <text evidence="2">Belongs to the major facilitator superfamily. Sugar transporter (TC 2.A.1.1) family.</text>
</comment>
<dbReference type="PANTHER" id="PTHR48020:SF12">
    <property type="entry name" value="PROTON MYO-INOSITOL COTRANSPORTER"/>
    <property type="match status" value="1"/>
</dbReference>
<evidence type="ECO:0000256" key="5">
    <source>
        <dbReference type="ARBA" id="ARBA00022989"/>
    </source>
</evidence>
<dbReference type="InterPro" id="IPR036259">
    <property type="entry name" value="MFS_trans_sf"/>
</dbReference>
<evidence type="ECO:0000256" key="1">
    <source>
        <dbReference type="ARBA" id="ARBA00004141"/>
    </source>
</evidence>
<feature type="domain" description="Major facilitator superfamily (MFS) profile" evidence="8">
    <location>
        <begin position="18"/>
        <end position="545"/>
    </location>
</feature>
<organism evidence="9 10">
    <name type="scientific">Tunturiibacter lichenicola</name>
    <dbReference type="NCBI Taxonomy" id="2051959"/>
    <lineage>
        <taxon>Bacteria</taxon>
        <taxon>Pseudomonadati</taxon>
        <taxon>Acidobacteriota</taxon>
        <taxon>Terriglobia</taxon>
        <taxon>Terriglobales</taxon>
        <taxon>Acidobacteriaceae</taxon>
        <taxon>Tunturiibacter</taxon>
    </lineage>
</organism>
<comment type="subcellular location">
    <subcellularLocation>
        <location evidence="1">Membrane</location>
        <topology evidence="1">Multi-pass membrane protein</topology>
    </subcellularLocation>
</comment>
<evidence type="ECO:0000313" key="9">
    <source>
        <dbReference type="EMBL" id="NYF88917.1"/>
    </source>
</evidence>
<name>A0A852VBU0_9BACT</name>
<dbReference type="InterPro" id="IPR005828">
    <property type="entry name" value="MFS_sugar_transport-like"/>
</dbReference>
<feature type="transmembrane region" description="Helical" evidence="7">
    <location>
        <begin position="17"/>
        <end position="44"/>
    </location>
</feature>
<dbReference type="InterPro" id="IPR005829">
    <property type="entry name" value="Sugar_transporter_CS"/>
</dbReference>
<feature type="transmembrane region" description="Helical" evidence="7">
    <location>
        <begin position="85"/>
        <end position="106"/>
    </location>
</feature>
<evidence type="ECO:0000259" key="8">
    <source>
        <dbReference type="PROSITE" id="PS50850"/>
    </source>
</evidence>
<comment type="caution">
    <text evidence="9">The sequence shown here is derived from an EMBL/GenBank/DDBJ whole genome shotgun (WGS) entry which is preliminary data.</text>
</comment>
<dbReference type="SUPFAM" id="SSF103473">
    <property type="entry name" value="MFS general substrate transporter"/>
    <property type="match status" value="1"/>
</dbReference>
<protein>
    <submittedName>
        <fullName evidence="9">MFS family permease</fullName>
    </submittedName>
</protein>
<feature type="transmembrane region" description="Helical" evidence="7">
    <location>
        <begin position="273"/>
        <end position="299"/>
    </location>
</feature>
<feature type="transmembrane region" description="Helical" evidence="7">
    <location>
        <begin position="56"/>
        <end position="78"/>
    </location>
</feature>
<feature type="transmembrane region" description="Helical" evidence="7">
    <location>
        <begin position="338"/>
        <end position="361"/>
    </location>
</feature>
<dbReference type="InterPro" id="IPR003663">
    <property type="entry name" value="Sugar/inositol_transpt"/>
</dbReference>
<dbReference type="InterPro" id="IPR020846">
    <property type="entry name" value="MFS_dom"/>
</dbReference>
<evidence type="ECO:0000256" key="6">
    <source>
        <dbReference type="ARBA" id="ARBA00023136"/>
    </source>
</evidence>
<dbReference type="Proteomes" id="UP000564385">
    <property type="component" value="Unassembled WGS sequence"/>
</dbReference>
<evidence type="ECO:0000313" key="10">
    <source>
        <dbReference type="Proteomes" id="UP000564385"/>
    </source>
</evidence>
<dbReference type="Pfam" id="PF00083">
    <property type="entry name" value="Sugar_tr"/>
    <property type="match status" value="2"/>
</dbReference>
<dbReference type="Gene3D" id="1.20.1250.20">
    <property type="entry name" value="MFS general substrate transporter like domains"/>
    <property type="match status" value="2"/>
</dbReference>
<feature type="transmembrane region" description="Helical" evidence="7">
    <location>
        <begin position="314"/>
        <end position="331"/>
    </location>
</feature>
<dbReference type="PROSITE" id="PS00217">
    <property type="entry name" value="SUGAR_TRANSPORT_2"/>
    <property type="match status" value="1"/>
</dbReference>
<dbReference type="PANTHER" id="PTHR48020">
    <property type="entry name" value="PROTON MYO-INOSITOL COTRANSPORTER"/>
    <property type="match status" value="1"/>
</dbReference>
<gene>
    <name evidence="9" type="ORF">HDF08_000984</name>
</gene>
<evidence type="ECO:0000256" key="7">
    <source>
        <dbReference type="SAM" id="Phobius"/>
    </source>
</evidence>
<feature type="transmembrane region" description="Helical" evidence="7">
    <location>
        <begin position="454"/>
        <end position="479"/>
    </location>
</feature>
<feature type="transmembrane region" description="Helical" evidence="7">
    <location>
        <begin position="112"/>
        <end position="131"/>
    </location>
</feature>
<keyword evidence="4 7" id="KW-0812">Transmembrane</keyword>
<dbReference type="PRINTS" id="PR00171">
    <property type="entry name" value="SUGRTRNSPORT"/>
</dbReference>
<evidence type="ECO:0000256" key="4">
    <source>
        <dbReference type="ARBA" id="ARBA00022692"/>
    </source>
</evidence>
<keyword evidence="3" id="KW-0813">Transport</keyword>
<dbReference type="InterPro" id="IPR050814">
    <property type="entry name" value="Myo-inositol_Transporter"/>
</dbReference>
<sequence>MNPASSVKTSPVFYNRFLLCIAGLGGLLYGIDIGIISAALLYLGKTVDLTVRQTSAIVAAVLGGSMLSSLIAGFFAEWFGRKKMVILSGLLFVSSVSLIVLSHGFVPLLLGRLLQGFSGGVIAVVVPLYLAECLSANTRGRGSAVFQFMLTFGILAAAFIGWFYIHQAEAAIHVAANDPALVRAAEDHAWRGMFLSVIYPGVIFFVGAFFLSETPRWLFRQGRIEEANIALRRASSEAESQREMSEMEELALENTQAATHTGSLLQRKYVVPFVLACVILACNQATGINSVLSYLIVILKQAGMSANHAAQGDLAVKLLNCVMTIVAIALIDRKGRKFLLTLGTGGIILALLAIAFLFYGFESHRQDITAEVQREVRENSLKLPSSDIKTWSPQESGATALTVLYSYGTGDRMATLVSTYAETLSLVPDPRFPTQQLNIKRAFLSHVPAERTGWFITFGLALFIASFSIGPGVVVWLTLSELMPTRIRSAGMGIALLLNQGVSTLIAGVFLPLVSTYGYYLMFLVWAGCTVVYFITAAFFLPETKGKTLEEIERQFDPAHLLLPRSTSDS</sequence>
<dbReference type="PROSITE" id="PS00216">
    <property type="entry name" value="SUGAR_TRANSPORT_1"/>
    <property type="match status" value="1"/>
</dbReference>
<keyword evidence="5 7" id="KW-1133">Transmembrane helix</keyword>
<accession>A0A852VBU0</accession>
<keyword evidence="6 7" id="KW-0472">Membrane</keyword>
<dbReference type="AlphaFoldDB" id="A0A852VBU0"/>
<reference evidence="9 10" key="1">
    <citation type="submission" date="2020-07" db="EMBL/GenBank/DDBJ databases">
        <title>Genomic Encyclopedia of Type Strains, Phase IV (KMG-V): Genome sequencing to study the core and pangenomes of soil and plant-associated prokaryotes.</title>
        <authorList>
            <person name="Whitman W."/>
        </authorList>
    </citation>
    <scope>NUCLEOTIDE SEQUENCE [LARGE SCALE GENOMIC DNA]</scope>
    <source>
        <strain evidence="9 10">M8UP22</strain>
    </source>
</reference>
<feature type="transmembrane region" description="Helical" evidence="7">
    <location>
        <begin position="143"/>
        <end position="165"/>
    </location>
</feature>
<feature type="transmembrane region" description="Helical" evidence="7">
    <location>
        <begin position="517"/>
        <end position="541"/>
    </location>
</feature>
<evidence type="ECO:0000256" key="2">
    <source>
        <dbReference type="ARBA" id="ARBA00010992"/>
    </source>
</evidence>
<evidence type="ECO:0000256" key="3">
    <source>
        <dbReference type="ARBA" id="ARBA00022448"/>
    </source>
</evidence>
<dbReference type="EMBL" id="JACCCU010000001">
    <property type="protein sequence ID" value="NYF88917.1"/>
    <property type="molecule type" value="Genomic_DNA"/>
</dbReference>
<feature type="transmembrane region" description="Helical" evidence="7">
    <location>
        <begin position="491"/>
        <end position="511"/>
    </location>
</feature>
<feature type="transmembrane region" description="Helical" evidence="7">
    <location>
        <begin position="189"/>
        <end position="211"/>
    </location>
</feature>
<proteinExistence type="inferred from homology"/>